<dbReference type="SMART" id="SM01130">
    <property type="entry name" value="DHDPS"/>
    <property type="match status" value="1"/>
</dbReference>
<proteinExistence type="predicted"/>
<organism evidence="2 3">
    <name type="scientific">Novipirellula galeiformis</name>
    <dbReference type="NCBI Taxonomy" id="2528004"/>
    <lineage>
        <taxon>Bacteria</taxon>
        <taxon>Pseudomonadati</taxon>
        <taxon>Planctomycetota</taxon>
        <taxon>Planctomycetia</taxon>
        <taxon>Pirellulales</taxon>
        <taxon>Pirellulaceae</taxon>
        <taxon>Novipirellula</taxon>
    </lineage>
</organism>
<comment type="caution">
    <text evidence="2">The sequence shown here is derived from an EMBL/GenBank/DDBJ whole genome shotgun (WGS) entry which is preliminary data.</text>
</comment>
<keyword evidence="3" id="KW-1185">Reference proteome</keyword>
<name>A0A5C6CFI7_9BACT</name>
<dbReference type="CDD" id="cd00408">
    <property type="entry name" value="DHDPS-like"/>
    <property type="match status" value="1"/>
</dbReference>
<dbReference type="Proteomes" id="UP000316304">
    <property type="component" value="Unassembled WGS sequence"/>
</dbReference>
<dbReference type="Gene3D" id="3.20.20.70">
    <property type="entry name" value="Aldolase class I"/>
    <property type="match status" value="1"/>
</dbReference>
<dbReference type="RefSeq" id="WP_146595839.1">
    <property type="nucleotide sequence ID" value="NZ_SJPT01000006.1"/>
</dbReference>
<dbReference type="OrthoDB" id="241941at2"/>
<dbReference type="GO" id="GO:0016829">
    <property type="term" value="F:lyase activity"/>
    <property type="evidence" value="ECO:0007669"/>
    <property type="project" value="UniProtKB-KW"/>
</dbReference>
<evidence type="ECO:0000313" key="3">
    <source>
        <dbReference type="Proteomes" id="UP000316304"/>
    </source>
</evidence>
<sequence>MAELDPLSLLTPRRKITGMSAILLPFLENGQVDWSGFDAHVTRTLVAGLVPAVNMDTGYGHLIDAETRAEVLRRTRSIASGKQYVAGVFVNDTPGNHFNADAYTTGMNQIQTHDGTPILFQSYGLVEQSDQQIVNSYLELSKHCDSFLAFELGHMFAPFGKIYSLEVYEQLLGISNCAGAKHSSLSRLQEWERLVLKNRVRPDFMVLTGNDLAIDMVMYGSDYLLGLSTFAPDAFAKRDALWAAGDPAFYELNDLLQYLGAFAFRPNVPAYKHSAAMFMHLRGWIQTNLTHAQSPARPDSDLEVLESILQDLERLL</sequence>
<evidence type="ECO:0000256" key="1">
    <source>
        <dbReference type="ARBA" id="ARBA00023239"/>
    </source>
</evidence>
<dbReference type="InterPro" id="IPR013785">
    <property type="entry name" value="Aldolase_TIM"/>
</dbReference>
<dbReference type="SUPFAM" id="SSF51569">
    <property type="entry name" value="Aldolase"/>
    <property type="match status" value="1"/>
</dbReference>
<evidence type="ECO:0000313" key="2">
    <source>
        <dbReference type="EMBL" id="TWU21509.1"/>
    </source>
</evidence>
<accession>A0A5C6CFI7</accession>
<dbReference type="EMBL" id="SJPT01000006">
    <property type="protein sequence ID" value="TWU21509.1"/>
    <property type="molecule type" value="Genomic_DNA"/>
</dbReference>
<protein>
    <recommendedName>
        <fullName evidence="4">Dihydrodipicolinate synthase family protein</fullName>
    </recommendedName>
</protein>
<reference evidence="2 3" key="1">
    <citation type="submission" date="2019-02" db="EMBL/GenBank/DDBJ databases">
        <title>Deep-cultivation of Planctomycetes and their phenomic and genomic characterization uncovers novel biology.</title>
        <authorList>
            <person name="Wiegand S."/>
            <person name="Jogler M."/>
            <person name="Boedeker C."/>
            <person name="Pinto D."/>
            <person name="Vollmers J."/>
            <person name="Rivas-Marin E."/>
            <person name="Kohn T."/>
            <person name="Peeters S.H."/>
            <person name="Heuer A."/>
            <person name="Rast P."/>
            <person name="Oberbeckmann S."/>
            <person name="Bunk B."/>
            <person name="Jeske O."/>
            <person name="Meyerdierks A."/>
            <person name="Storesund J.E."/>
            <person name="Kallscheuer N."/>
            <person name="Luecker S."/>
            <person name="Lage O.M."/>
            <person name="Pohl T."/>
            <person name="Merkel B.J."/>
            <person name="Hornburger P."/>
            <person name="Mueller R.-W."/>
            <person name="Bruemmer F."/>
            <person name="Labrenz M."/>
            <person name="Spormann A.M."/>
            <person name="Op Den Camp H."/>
            <person name="Overmann J."/>
            <person name="Amann R."/>
            <person name="Jetten M.S.M."/>
            <person name="Mascher T."/>
            <person name="Medema M.H."/>
            <person name="Devos D.P."/>
            <person name="Kaster A.-K."/>
            <person name="Ovreas L."/>
            <person name="Rohde M."/>
            <person name="Galperin M.Y."/>
            <person name="Jogler C."/>
        </authorList>
    </citation>
    <scope>NUCLEOTIDE SEQUENCE [LARGE SCALE GENOMIC DNA]</scope>
    <source>
        <strain evidence="2 3">Pla52o</strain>
    </source>
</reference>
<keyword evidence="1" id="KW-0456">Lyase</keyword>
<evidence type="ECO:0008006" key="4">
    <source>
        <dbReference type="Google" id="ProtNLM"/>
    </source>
</evidence>
<gene>
    <name evidence="2" type="ORF">Pla52o_36960</name>
</gene>
<dbReference type="AlphaFoldDB" id="A0A5C6CFI7"/>
<dbReference type="InterPro" id="IPR002220">
    <property type="entry name" value="DapA-like"/>
</dbReference>